<dbReference type="EMBL" id="MU394315">
    <property type="protein sequence ID" value="KAI6086523.1"/>
    <property type="molecule type" value="Genomic_DNA"/>
</dbReference>
<keyword evidence="1" id="KW-0808">Transferase</keyword>
<name>A0ACC0D1L0_9PEZI</name>
<protein>
    <submittedName>
        <fullName evidence="1">S-adenosyl-L-methionine-dependent methyltransferase</fullName>
    </submittedName>
</protein>
<reference evidence="1 2" key="1">
    <citation type="journal article" date="2022" name="New Phytol.">
        <title>Ecological generalism drives hyperdiversity of secondary metabolite gene clusters in xylarialean endophytes.</title>
        <authorList>
            <person name="Franco M.E.E."/>
            <person name="Wisecaver J.H."/>
            <person name="Arnold A.E."/>
            <person name="Ju Y.M."/>
            <person name="Slot J.C."/>
            <person name="Ahrendt S."/>
            <person name="Moore L.P."/>
            <person name="Eastman K.E."/>
            <person name="Scott K."/>
            <person name="Konkel Z."/>
            <person name="Mondo S.J."/>
            <person name="Kuo A."/>
            <person name="Hayes R.D."/>
            <person name="Haridas S."/>
            <person name="Andreopoulos B."/>
            <person name="Riley R."/>
            <person name="LaButti K."/>
            <person name="Pangilinan J."/>
            <person name="Lipzen A."/>
            <person name="Amirebrahimi M."/>
            <person name="Yan J."/>
            <person name="Adam C."/>
            <person name="Keymanesh K."/>
            <person name="Ng V."/>
            <person name="Louie K."/>
            <person name="Northen T."/>
            <person name="Drula E."/>
            <person name="Henrissat B."/>
            <person name="Hsieh H.M."/>
            <person name="Youens-Clark K."/>
            <person name="Lutzoni F."/>
            <person name="Miadlikowska J."/>
            <person name="Eastwood D.C."/>
            <person name="Hamelin R.C."/>
            <person name="Grigoriev I.V."/>
            <person name="U'Ren J.M."/>
        </authorList>
    </citation>
    <scope>NUCLEOTIDE SEQUENCE [LARGE SCALE GENOMIC DNA]</scope>
    <source>
        <strain evidence="1 2">ER1909</strain>
    </source>
</reference>
<keyword evidence="2" id="KW-1185">Reference proteome</keyword>
<gene>
    <name evidence="1" type="ORF">F4821DRAFT_128545</name>
</gene>
<evidence type="ECO:0000313" key="2">
    <source>
        <dbReference type="Proteomes" id="UP001497680"/>
    </source>
</evidence>
<dbReference type="Proteomes" id="UP001497680">
    <property type="component" value="Unassembled WGS sequence"/>
</dbReference>
<sequence length="289" mass="32359">MSNSAETQTAFMPKRCFPRTSRLLGSMIGESTISVARHYLTELIPPIAPGAVIHDNGCGTGAVTRAVLELYPELLASPTKTTIHATDINPSFIDDFREYVVSQGWKDTVQPATMPAEDLSLQDSTLTHSFTNFVIFGTRDPARAAAQAYRTLATGGVAVMTTWAILPHTKALDRTREKLYGEHGMAHIRPEWSSPAHLEDLLKAAGFGRVESRQADSVLEYGNLEGWIEIAWSWMGMPRGGWTEREEREWDRDMEVFKQECLREGFEVMEDGRLRVKMVANVVVAWKDK</sequence>
<comment type="caution">
    <text evidence="1">The sequence shown here is derived from an EMBL/GenBank/DDBJ whole genome shotgun (WGS) entry which is preliminary data.</text>
</comment>
<organism evidence="1 2">
    <name type="scientific">Hypoxylon rubiginosum</name>
    <dbReference type="NCBI Taxonomy" id="110542"/>
    <lineage>
        <taxon>Eukaryota</taxon>
        <taxon>Fungi</taxon>
        <taxon>Dikarya</taxon>
        <taxon>Ascomycota</taxon>
        <taxon>Pezizomycotina</taxon>
        <taxon>Sordariomycetes</taxon>
        <taxon>Xylariomycetidae</taxon>
        <taxon>Xylariales</taxon>
        <taxon>Hypoxylaceae</taxon>
        <taxon>Hypoxylon</taxon>
    </lineage>
</organism>
<proteinExistence type="predicted"/>
<evidence type="ECO:0000313" key="1">
    <source>
        <dbReference type="EMBL" id="KAI6086523.1"/>
    </source>
</evidence>
<keyword evidence="1" id="KW-0489">Methyltransferase</keyword>
<accession>A0ACC0D1L0</accession>